<name>A0A6A4HK87_9AGAR</name>
<dbReference type="Gene3D" id="3.20.20.190">
    <property type="entry name" value="Phosphatidylinositol (PI) phosphodiesterase"/>
    <property type="match status" value="1"/>
</dbReference>
<dbReference type="GO" id="GO:0008081">
    <property type="term" value="F:phosphoric diester hydrolase activity"/>
    <property type="evidence" value="ECO:0007669"/>
    <property type="project" value="InterPro"/>
</dbReference>
<accession>A0A6A4HK87</accession>
<evidence type="ECO:0008006" key="3">
    <source>
        <dbReference type="Google" id="ProtNLM"/>
    </source>
</evidence>
<proteinExistence type="predicted"/>
<dbReference type="PANTHER" id="PTHR13593">
    <property type="match status" value="1"/>
</dbReference>
<keyword evidence="2" id="KW-1185">Reference proteome</keyword>
<protein>
    <recommendedName>
        <fullName evidence="3">PLC-like phosphodiesterase</fullName>
    </recommendedName>
</protein>
<dbReference type="InterPro" id="IPR051057">
    <property type="entry name" value="PI-PLC_domain"/>
</dbReference>
<dbReference type="GO" id="GO:0006629">
    <property type="term" value="P:lipid metabolic process"/>
    <property type="evidence" value="ECO:0007669"/>
    <property type="project" value="InterPro"/>
</dbReference>
<dbReference type="PANTHER" id="PTHR13593:SF140">
    <property type="entry name" value="PLC-LIKE PHOSPHODIESTERASE"/>
    <property type="match status" value="1"/>
</dbReference>
<dbReference type="OrthoDB" id="7984201at2759"/>
<gene>
    <name evidence="1" type="ORF">BT96DRAFT_995729</name>
</gene>
<dbReference type="EMBL" id="ML769496">
    <property type="protein sequence ID" value="KAE9397497.1"/>
    <property type="molecule type" value="Genomic_DNA"/>
</dbReference>
<dbReference type="InterPro" id="IPR017946">
    <property type="entry name" value="PLC-like_Pdiesterase_TIM-brl"/>
</dbReference>
<evidence type="ECO:0000313" key="2">
    <source>
        <dbReference type="Proteomes" id="UP000799118"/>
    </source>
</evidence>
<evidence type="ECO:0000313" key="1">
    <source>
        <dbReference type="EMBL" id="KAE9397497.1"/>
    </source>
</evidence>
<sequence>MRISPSFSVSPAKKRQATVCNGQAALCDRPYGNTTFFGSHDSYAFSTDPLALARTQEVNITAQLDLGKRMECFIFVIPVRILLRLYVYPSVDPRFFLPTGCLLFDGGSVVDYLQEVKTWLDQNPDEVLTFLFTNGDGLSVSGDLGTCLCCSSYGNRPSILLIPLSPAPSTELQGRSPTVQHLNMLNHNLDVDILGILIPDVAAASTTNGVASILEDANGCAPLAGGVAPNFVMLDFVNIGEGLQAVNQLNGFSS</sequence>
<dbReference type="Pfam" id="PF26146">
    <property type="entry name" value="PI-PLC_X"/>
    <property type="match status" value="3"/>
</dbReference>
<dbReference type="SUPFAM" id="SSF51695">
    <property type="entry name" value="PLC-like phosphodiesterases"/>
    <property type="match status" value="1"/>
</dbReference>
<dbReference type="AlphaFoldDB" id="A0A6A4HK87"/>
<reference evidence="1" key="1">
    <citation type="journal article" date="2019" name="Environ. Microbiol.">
        <title>Fungal ecological strategies reflected in gene transcription - a case study of two litter decomposers.</title>
        <authorList>
            <person name="Barbi F."/>
            <person name="Kohler A."/>
            <person name="Barry K."/>
            <person name="Baskaran P."/>
            <person name="Daum C."/>
            <person name="Fauchery L."/>
            <person name="Ihrmark K."/>
            <person name="Kuo A."/>
            <person name="LaButti K."/>
            <person name="Lipzen A."/>
            <person name="Morin E."/>
            <person name="Grigoriev I.V."/>
            <person name="Henrissat B."/>
            <person name="Lindahl B."/>
            <person name="Martin F."/>
        </authorList>
    </citation>
    <scope>NUCLEOTIDE SEQUENCE</scope>
    <source>
        <strain evidence="1">JB14</strain>
    </source>
</reference>
<organism evidence="1 2">
    <name type="scientific">Gymnopus androsaceus JB14</name>
    <dbReference type="NCBI Taxonomy" id="1447944"/>
    <lineage>
        <taxon>Eukaryota</taxon>
        <taxon>Fungi</taxon>
        <taxon>Dikarya</taxon>
        <taxon>Basidiomycota</taxon>
        <taxon>Agaricomycotina</taxon>
        <taxon>Agaricomycetes</taxon>
        <taxon>Agaricomycetidae</taxon>
        <taxon>Agaricales</taxon>
        <taxon>Marasmiineae</taxon>
        <taxon>Omphalotaceae</taxon>
        <taxon>Gymnopus</taxon>
    </lineage>
</organism>
<dbReference type="Proteomes" id="UP000799118">
    <property type="component" value="Unassembled WGS sequence"/>
</dbReference>